<evidence type="ECO:0000256" key="2">
    <source>
        <dbReference type="ARBA" id="ARBA00022692"/>
    </source>
</evidence>
<dbReference type="InterPro" id="IPR003538">
    <property type="entry name" value="TonB"/>
</dbReference>
<dbReference type="Gene3D" id="3.30.1150.10">
    <property type="match status" value="1"/>
</dbReference>
<evidence type="ECO:0000259" key="7">
    <source>
        <dbReference type="PROSITE" id="PS52015"/>
    </source>
</evidence>
<feature type="compositionally biased region" description="Pro residues" evidence="6">
    <location>
        <begin position="163"/>
        <end position="188"/>
    </location>
</feature>
<proteinExistence type="inferred from homology"/>
<keyword evidence="5" id="KW-0997">Cell inner membrane</keyword>
<comment type="function">
    <text evidence="5">Interacts with outer membrane receptor proteins that carry out high-affinity binding and energy dependent uptake into the periplasmic space of specific substrates. It could act to transduce energy from the cytoplasmic membrane to specific energy-requiring processes in the outer membrane, resulting in the release into the periplasm of ligands bound by these outer membrane proteins.</text>
</comment>
<name>A0A2C7ABM0_9PROT</name>
<evidence type="ECO:0000256" key="3">
    <source>
        <dbReference type="ARBA" id="ARBA00022989"/>
    </source>
</evidence>
<feature type="domain" description="TonB C-terminal" evidence="7">
    <location>
        <begin position="314"/>
        <end position="406"/>
    </location>
</feature>
<accession>A0A2C7ABM0</accession>
<dbReference type="GO" id="GO:0015891">
    <property type="term" value="P:siderophore transport"/>
    <property type="evidence" value="ECO:0007669"/>
    <property type="project" value="InterPro"/>
</dbReference>
<comment type="similarity">
    <text evidence="5">Belongs to the TonB family.</text>
</comment>
<keyword evidence="5" id="KW-0653">Protein transport</keyword>
<dbReference type="Proteomes" id="UP000223527">
    <property type="component" value="Unassembled WGS sequence"/>
</dbReference>
<gene>
    <name evidence="8" type="ORF">CR162_13425</name>
</gene>
<keyword evidence="3" id="KW-1133">Transmembrane helix</keyword>
<evidence type="ECO:0000313" key="8">
    <source>
        <dbReference type="EMBL" id="PHK94484.1"/>
    </source>
</evidence>
<keyword evidence="5" id="KW-1003">Cell membrane</keyword>
<evidence type="ECO:0000256" key="5">
    <source>
        <dbReference type="RuleBase" id="RU362123"/>
    </source>
</evidence>
<sequence length="406" mass="41478">MTAPPPGGRPGPPRLALGRGLAASLLVHAALALWLLWSHEPEPLPQPSEAESVPVVFESAMGEAGPALPQPQEPVGAPETPGGVPTPLAPPDISAPPSPVQPLPVQPLPVQPLPVQPPPVPSPPVQPPPVMAAPAPPPAPSQAPPANPPPAPPPALPSLAEAPPAPPAPPVAEAPPAPSEAPVAPPAPARMAEAPPAPEGELPTPPPAPLPDLSAALAPPTPLRLNPPRPPPPPPRPPEEAPPRPNPLAGTLNLGPMAARPIAPAPQPRPAPARPGQLDMAVGPVPQRSRAPEPPAFRGNNSMVHVSGAQPGLSWGRAFQAWVQSRGFYPPQAAAAGEDGPVVLRVTVARDGRIEAVQITSRSGSRWLDAAALSLFRDQVGPAFTADMEGDSTTLAFTVNYRIIYR</sequence>
<feature type="compositionally biased region" description="Pro residues" evidence="6">
    <location>
        <begin position="263"/>
        <end position="273"/>
    </location>
</feature>
<dbReference type="GO" id="GO:0030288">
    <property type="term" value="C:outer membrane-bounded periplasmic space"/>
    <property type="evidence" value="ECO:0007669"/>
    <property type="project" value="InterPro"/>
</dbReference>
<dbReference type="NCBIfam" id="TIGR01352">
    <property type="entry name" value="tonB_Cterm"/>
    <property type="match status" value="1"/>
</dbReference>
<dbReference type="GO" id="GO:0031992">
    <property type="term" value="F:energy transducer activity"/>
    <property type="evidence" value="ECO:0007669"/>
    <property type="project" value="InterPro"/>
</dbReference>
<organism evidence="8 9">
    <name type="scientific">Teichococcus rhizosphaerae</name>
    <dbReference type="NCBI Taxonomy" id="1335062"/>
    <lineage>
        <taxon>Bacteria</taxon>
        <taxon>Pseudomonadati</taxon>
        <taxon>Pseudomonadota</taxon>
        <taxon>Alphaproteobacteria</taxon>
        <taxon>Acetobacterales</taxon>
        <taxon>Roseomonadaceae</taxon>
        <taxon>Roseomonas</taxon>
    </lineage>
</organism>
<keyword evidence="5" id="KW-0813">Transport</keyword>
<feature type="compositionally biased region" description="Pro residues" evidence="6">
    <location>
        <begin position="87"/>
        <end position="156"/>
    </location>
</feature>
<dbReference type="OrthoDB" id="7280794at2"/>
<dbReference type="PRINTS" id="PR01374">
    <property type="entry name" value="TONBPROTEIN"/>
</dbReference>
<feature type="region of interest" description="Disordered" evidence="6">
    <location>
        <begin position="56"/>
        <end position="296"/>
    </location>
</feature>
<feature type="compositionally biased region" description="Pro residues" evidence="6">
    <location>
        <begin position="195"/>
        <end position="210"/>
    </location>
</feature>
<evidence type="ECO:0000256" key="6">
    <source>
        <dbReference type="SAM" id="MobiDB-lite"/>
    </source>
</evidence>
<dbReference type="GO" id="GO:0015031">
    <property type="term" value="P:protein transport"/>
    <property type="evidence" value="ECO:0007669"/>
    <property type="project" value="UniProtKB-UniRule"/>
</dbReference>
<dbReference type="InterPro" id="IPR037682">
    <property type="entry name" value="TonB_C"/>
</dbReference>
<dbReference type="InterPro" id="IPR006260">
    <property type="entry name" value="TonB/TolA_C"/>
</dbReference>
<evidence type="ECO:0000313" key="9">
    <source>
        <dbReference type="Proteomes" id="UP000223527"/>
    </source>
</evidence>
<feature type="compositionally biased region" description="Pro residues" evidence="6">
    <location>
        <begin position="219"/>
        <end position="236"/>
    </location>
</feature>
<dbReference type="GO" id="GO:0055085">
    <property type="term" value="P:transmembrane transport"/>
    <property type="evidence" value="ECO:0007669"/>
    <property type="project" value="InterPro"/>
</dbReference>
<comment type="caution">
    <text evidence="8">The sequence shown here is derived from an EMBL/GenBank/DDBJ whole genome shotgun (WGS) entry which is preliminary data.</text>
</comment>
<dbReference type="EMBL" id="PDNU01000025">
    <property type="protein sequence ID" value="PHK94484.1"/>
    <property type="molecule type" value="Genomic_DNA"/>
</dbReference>
<keyword evidence="2" id="KW-0812">Transmembrane</keyword>
<dbReference type="SUPFAM" id="SSF74653">
    <property type="entry name" value="TolA/TonB C-terminal domain"/>
    <property type="match status" value="1"/>
</dbReference>
<dbReference type="Pfam" id="PF03544">
    <property type="entry name" value="TonB_C"/>
    <property type="match status" value="1"/>
</dbReference>
<dbReference type="GO" id="GO:0005886">
    <property type="term" value="C:plasma membrane"/>
    <property type="evidence" value="ECO:0007669"/>
    <property type="project" value="UniProtKB-SubCell"/>
</dbReference>
<keyword evidence="9" id="KW-1185">Reference proteome</keyword>
<dbReference type="RefSeq" id="WP_099096034.1">
    <property type="nucleotide sequence ID" value="NZ_PDNU01000025.1"/>
</dbReference>
<keyword evidence="4" id="KW-0472">Membrane</keyword>
<evidence type="ECO:0000256" key="4">
    <source>
        <dbReference type="ARBA" id="ARBA00023136"/>
    </source>
</evidence>
<reference evidence="8 9" key="1">
    <citation type="submission" date="2017-10" db="EMBL/GenBank/DDBJ databases">
        <authorList>
            <person name="Banno H."/>
            <person name="Chua N.-H."/>
        </authorList>
    </citation>
    <scope>NUCLEOTIDE SEQUENCE [LARGE SCALE GENOMIC DNA]</scope>
    <source>
        <strain evidence="8 9">YW11</strain>
    </source>
</reference>
<protein>
    <recommendedName>
        <fullName evidence="5">Protein TonB</fullName>
    </recommendedName>
</protein>
<dbReference type="PROSITE" id="PS52015">
    <property type="entry name" value="TONB_CTD"/>
    <property type="match status" value="1"/>
</dbReference>
<comment type="subcellular location">
    <subcellularLocation>
        <location evidence="5">Cell inner membrane</location>
        <topology evidence="5">Single-pass membrane protein</topology>
        <orientation evidence="5">Periplasmic side</orientation>
    </subcellularLocation>
    <subcellularLocation>
        <location evidence="1">Membrane</location>
        <topology evidence="1">Single-pass membrane protein</topology>
    </subcellularLocation>
</comment>
<evidence type="ECO:0000256" key="1">
    <source>
        <dbReference type="ARBA" id="ARBA00004167"/>
    </source>
</evidence>
<keyword evidence="5" id="KW-0735">Signal-anchor</keyword>
<dbReference type="AlphaFoldDB" id="A0A2C7ABM0"/>